<organism evidence="1 2">
    <name type="scientific">Clitoria ternatea</name>
    <name type="common">Butterfly pea</name>
    <dbReference type="NCBI Taxonomy" id="43366"/>
    <lineage>
        <taxon>Eukaryota</taxon>
        <taxon>Viridiplantae</taxon>
        <taxon>Streptophyta</taxon>
        <taxon>Embryophyta</taxon>
        <taxon>Tracheophyta</taxon>
        <taxon>Spermatophyta</taxon>
        <taxon>Magnoliopsida</taxon>
        <taxon>eudicotyledons</taxon>
        <taxon>Gunneridae</taxon>
        <taxon>Pentapetalae</taxon>
        <taxon>rosids</taxon>
        <taxon>fabids</taxon>
        <taxon>Fabales</taxon>
        <taxon>Fabaceae</taxon>
        <taxon>Papilionoideae</taxon>
        <taxon>50 kb inversion clade</taxon>
        <taxon>NPAAA clade</taxon>
        <taxon>indigoferoid/millettioid clade</taxon>
        <taxon>Phaseoleae</taxon>
        <taxon>Clitoria</taxon>
    </lineage>
</organism>
<dbReference type="PANTHER" id="PTHR33670">
    <property type="entry name" value="SPLICING FACTOR, PROLINE- AND GLUTAMINE-RICH-LIKE"/>
    <property type="match status" value="1"/>
</dbReference>
<dbReference type="EMBL" id="JAYKXN010000003">
    <property type="protein sequence ID" value="KAK7303189.1"/>
    <property type="molecule type" value="Genomic_DNA"/>
</dbReference>
<keyword evidence="2" id="KW-1185">Reference proteome</keyword>
<dbReference type="InterPro" id="IPR028322">
    <property type="entry name" value="PNRC-like_rgn"/>
</dbReference>
<dbReference type="Pfam" id="PF15365">
    <property type="entry name" value="PNRC"/>
    <property type="match status" value="1"/>
</dbReference>
<accession>A0AAN9JT82</accession>
<evidence type="ECO:0000313" key="1">
    <source>
        <dbReference type="EMBL" id="KAK7303189.1"/>
    </source>
</evidence>
<evidence type="ECO:0000313" key="2">
    <source>
        <dbReference type="Proteomes" id="UP001359559"/>
    </source>
</evidence>
<dbReference type="GO" id="GO:0016071">
    <property type="term" value="P:mRNA metabolic process"/>
    <property type="evidence" value="ECO:0007669"/>
    <property type="project" value="UniProtKB-ARBA"/>
</dbReference>
<dbReference type="Proteomes" id="UP001359559">
    <property type="component" value="Unassembled WGS sequence"/>
</dbReference>
<reference evidence="1 2" key="1">
    <citation type="submission" date="2024-01" db="EMBL/GenBank/DDBJ databases">
        <title>The genomes of 5 underutilized Papilionoideae crops provide insights into root nodulation and disease resistance.</title>
        <authorList>
            <person name="Yuan L."/>
        </authorList>
    </citation>
    <scope>NUCLEOTIDE SEQUENCE [LARGE SCALE GENOMIC DNA]</scope>
    <source>
        <strain evidence="1">LY-2023</strain>
        <tissue evidence="1">Leaf</tissue>
    </source>
</reference>
<dbReference type="PANTHER" id="PTHR33670:SF1">
    <property type="entry name" value="OS09G0416300 PROTEIN"/>
    <property type="match status" value="1"/>
</dbReference>
<proteinExistence type="predicted"/>
<comment type="caution">
    <text evidence="1">The sequence shown here is derived from an EMBL/GenBank/DDBJ whole genome shotgun (WGS) entry which is preliminary data.</text>
</comment>
<gene>
    <name evidence="1" type="ORF">RJT34_14091</name>
</gene>
<name>A0AAN9JT82_CLITE</name>
<protein>
    <submittedName>
        <fullName evidence="1">Uncharacterized protein</fullName>
    </submittedName>
</protein>
<dbReference type="AlphaFoldDB" id="A0AAN9JT82"/>
<sequence length="184" mass="20872">MGTEVLQPQDCLTQRIRVPSPSISRRRYYANLNYPNNYYYYYNNSGIAHRKLATRPEHKKRVGKRKLSSDDSKIARSSEFVMEKVKILRRGESLDSIIKSEALKKGGDDLVVVGTQRLRPDPEMVPKEIPMVDFNFGCDIYAGSAFAMSPAPSALPLPSFSRKQATGTEAECATRDLRRLLRLE</sequence>